<evidence type="ECO:0000256" key="2">
    <source>
        <dbReference type="ARBA" id="ARBA00001946"/>
    </source>
</evidence>
<comment type="catalytic activity">
    <reaction evidence="1 10">
        <text>ATP-dependent breakage, passage and rejoining of double-stranded DNA.</text>
        <dbReference type="EC" id="5.6.2.2"/>
    </reaction>
</comment>
<dbReference type="OrthoDB" id="5377392at2759"/>
<dbReference type="InterPro" id="IPR036078">
    <property type="entry name" value="Spo11/TopoVI_A_sf"/>
</dbReference>
<comment type="cofactor">
    <cofactor evidence="2">
        <name>Mg(2+)</name>
        <dbReference type="ChEBI" id="CHEBI:18420"/>
    </cofactor>
</comment>
<dbReference type="EC" id="5.6.2.2" evidence="4"/>
<dbReference type="InterPro" id="IPR013049">
    <property type="entry name" value="Spo11/TopoVI_A_N"/>
</dbReference>
<keyword evidence="7 10" id="KW-0799">Topoisomerase</keyword>
<reference evidence="14 15" key="1">
    <citation type="submission" date="2020-03" db="EMBL/GenBank/DDBJ databases">
        <title>Draft Genome Sequence of Cudoniella acicularis.</title>
        <authorList>
            <person name="Buettner E."/>
            <person name="Kellner H."/>
        </authorList>
    </citation>
    <scope>NUCLEOTIDE SEQUENCE [LARGE SCALE GENOMIC DNA]</scope>
    <source>
        <strain evidence="14 15">DSM 108380</strain>
    </source>
</reference>
<evidence type="ECO:0000256" key="11">
    <source>
        <dbReference type="SAM" id="MobiDB-lite"/>
    </source>
</evidence>
<protein>
    <recommendedName>
        <fullName evidence="4">DNA topoisomerase (ATP-hydrolyzing)</fullName>
        <ecNumber evidence="4">5.6.2.2</ecNumber>
    </recommendedName>
</protein>
<keyword evidence="9 10" id="KW-0413">Isomerase</keyword>
<dbReference type="Pfam" id="PF21180">
    <property type="entry name" value="TOP6A-Spo11_Toprim"/>
    <property type="match status" value="1"/>
</dbReference>
<dbReference type="GO" id="GO:0003918">
    <property type="term" value="F:DNA topoisomerase type II (double strand cut, ATP-hydrolyzing) activity"/>
    <property type="evidence" value="ECO:0007669"/>
    <property type="project" value="UniProtKB-UniRule"/>
</dbReference>
<organism evidence="14 15">
    <name type="scientific">Cudoniella acicularis</name>
    <dbReference type="NCBI Taxonomy" id="354080"/>
    <lineage>
        <taxon>Eukaryota</taxon>
        <taxon>Fungi</taxon>
        <taxon>Dikarya</taxon>
        <taxon>Ascomycota</taxon>
        <taxon>Pezizomycotina</taxon>
        <taxon>Leotiomycetes</taxon>
        <taxon>Helotiales</taxon>
        <taxon>Tricladiaceae</taxon>
        <taxon>Cudoniella</taxon>
    </lineage>
</organism>
<sequence>MDFDLLSGFIATPDRDDSADLLSNLPHSELTAHEESMENERVTSPRFNATVSHVADPSQSGAVISKIEDIFEQMTDCILDEKKVMTIELKSRYSKRVKSSENDPRRKPSKPETRTITFPSKSPQEAWKFSMDIYYRDPNLFIRQAVVDRYVDDLAYTLGIDRDALNVVAAAKGLVAGSFTITRNDKSTADYSSESEGVLVPNPKETREVHLNEVKWILVIEKEATFRTLATSFYWRDSAAGKGILITAKGYPDILTRQFLHLLYTNYPEISIHALVDFRPGRLGIASTYTHGSLSLSHQSSTLTVPSLNYLGIRHYDFITPESIEDERGILKLSARDRRIAGKMLEREDLDEEWKRELRVMLMLNVKAEIQILGGGESLGRWLDGKLVAGLKEDIMG</sequence>
<dbReference type="GO" id="GO:0003677">
    <property type="term" value="F:DNA binding"/>
    <property type="evidence" value="ECO:0007669"/>
    <property type="project" value="UniProtKB-UniRule"/>
</dbReference>
<dbReference type="InterPro" id="IPR034136">
    <property type="entry name" value="TOPRIM_Topo6A/Spo11"/>
</dbReference>
<dbReference type="PRINTS" id="PR01550">
    <property type="entry name" value="TOP6AFAMILY"/>
</dbReference>
<keyword evidence="15" id="KW-1185">Reference proteome</keyword>
<evidence type="ECO:0000256" key="5">
    <source>
        <dbReference type="ARBA" id="ARBA00022723"/>
    </source>
</evidence>
<dbReference type="GO" id="GO:0000228">
    <property type="term" value="C:nuclear chromosome"/>
    <property type="evidence" value="ECO:0007669"/>
    <property type="project" value="TreeGrafter"/>
</dbReference>
<comment type="caution">
    <text evidence="14">The sequence shown here is derived from an EMBL/GenBank/DDBJ whole genome shotgun (WGS) entry which is preliminary data.</text>
</comment>
<evidence type="ECO:0000256" key="9">
    <source>
        <dbReference type="ARBA" id="ARBA00023235"/>
    </source>
</evidence>
<evidence type="ECO:0000313" key="14">
    <source>
        <dbReference type="EMBL" id="KAF4632534.1"/>
    </source>
</evidence>
<dbReference type="GO" id="GO:0007131">
    <property type="term" value="P:reciprocal meiotic recombination"/>
    <property type="evidence" value="ECO:0007669"/>
    <property type="project" value="TreeGrafter"/>
</dbReference>
<evidence type="ECO:0000256" key="10">
    <source>
        <dbReference type="PROSITE-ProRule" id="PRU01385"/>
    </source>
</evidence>
<feature type="active site" description="O-(5'-phospho-DNA)-tyrosine intermediate" evidence="10">
    <location>
        <position position="135"/>
    </location>
</feature>
<dbReference type="Gene3D" id="3.40.1360.10">
    <property type="match status" value="1"/>
</dbReference>
<keyword evidence="6" id="KW-0460">Magnesium</keyword>
<accession>A0A8H4W6C5</accession>
<dbReference type="GO" id="GO:0046872">
    <property type="term" value="F:metal ion binding"/>
    <property type="evidence" value="ECO:0007669"/>
    <property type="project" value="UniProtKB-KW"/>
</dbReference>
<evidence type="ECO:0000256" key="4">
    <source>
        <dbReference type="ARBA" id="ARBA00012895"/>
    </source>
</evidence>
<gene>
    <name evidence="14" type="ORF">G7Y89_g5596</name>
</gene>
<dbReference type="EMBL" id="JAAMPI010000339">
    <property type="protein sequence ID" value="KAF4632534.1"/>
    <property type="molecule type" value="Genomic_DNA"/>
</dbReference>
<dbReference type="Proteomes" id="UP000566819">
    <property type="component" value="Unassembled WGS sequence"/>
</dbReference>
<dbReference type="Pfam" id="PF04406">
    <property type="entry name" value="TP6A_N"/>
    <property type="match status" value="1"/>
</dbReference>
<feature type="domain" description="Topoisomerase 6 subunit A/Spo11 TOPRIM" evidence="13">
    <location>
        <begin position="217"/>
        <end position="373"/>
    </location>
</feature>
<evidence type="ECO:0000256" key="7">
    <source>
        <dbReference type="ARBA" id="ARBA00023029"/>
    </source>
</evidence>
<name>A0A8H4W6C5_9HELO</name>
<comment type="similarity">
    <text evidence="3 10">Belongs to the TOP6A family.</text>
</comment>
<evidence type="ECO:0000256" key="8">
    <source>
        <dbReference type="ARBA" id="ARBA00023125"/>
    </source>
</evidence>
<dbReference type="GO" id="GO:0005524">
    <property type="term" value="F:ATP binding"/>
    <property type="evidence" value="ECO:0007669"/>
    <property type="project" value="InterPro"/>
</dbReference>
<evidence type="ECO:0000313" key="15">
    <source>
        <dbReference type="Proteomes" id="UP000566819"/>
    </source>
</evidence>
<dbReference type="GO" id="GO:0042138">
    <property type="term" value="P:meiotic DNA double-strand break formation"/>
    <property type="evidence" value="ECO:0007669"/>
    <property type="project" value="TreeGrafter"/>
</dbReference>
<dbReference type="CDD" id="cd00223">
    <property type="entry name" value="TOPRIM_TopoIIB_SPO"/>
    <property type="match status" value="1"/>
</dbReference>
<dbReference type="Gene3D" id="1.10.10.10">
    <property type="entry name" value="Winged helix-like DNA-binding domain superfamily/Winged helix DNA-binding domain"/>
    <property type="match status" value="1"/>
</dbReference>
<evidence type="ECO:0000256" key="1">
    <source>
        <dbReference type="ARBA" id="ARBA00000185"/>
    </source>
</evidence>
<feature type="domain" description="Spo11/DNA topoisomerase VI subunit A N-terminal" evidence="12">
    <location>
        <begin position="132"/>
        <end position="167"/>
    </location>
</feature>
<evidence type="ECO:0000259" key="12">
    <source>
        <dbReference type="Pfam" id="PF04406"/>
    </source>
</evidence>
<dbReference type="InterPro" id="IPR002815">
    <property type="entry name" value="Spo11/TopoVI_A"/>
</dbReference>
<keyword evidence="8 10" id="KW-0238">DNA-binding</keyword>
<evidence type="ECO:0000259" key="13">
    <source>
        <dbReference type="Pfam" id="PF21180"/>
    </source>
</evidence>
<evidence type="ECO:0000256" key="6">
    <source>
        <dbReference type="ARBA" id="ARBA00022842"/>
    </source>
</evidence>
<dbReference type="InterPro" id="IPR036388">
    <property type="entry name" value="WH-like_DNA-bd_sf"/>
</dbReference>
<dbReference type="PANTHER" id="PTHR10848">
    <property type="entry name" value="MEIOTIC RECOMBINATION PROTEIN SPO11"/>
    <property type="match status" value="1"/>
</dbReference>
<proteinExistence type="inferred from homology"/>
<feature type="region of interest" description="Disordered" evidence="11">
    <location>
        <begin position="95"/>
        <end position="118"/>
    </location>
</feature>
<dbReference type="GO" id="GO:0000706">
    <property type="term" value="P:meiotic DNA double-strand break processing"/>
    <property type="evidence" value="ECO:0007669"/>
    <property type="project" value="TreeGrafter"/>
</dbReference>
<dbReference type="PROSITE" id="PS52041">
    <property type="entry name" value="TOPO_IIB"/>
    <property type="match status" value="1"/>
</dbReference>
<feature type="compositionally biased region" description="Basic and acidic residues" evidence="11">
    <location>
        <begin position="98"/>
        <end position="113"/>
    </location>
</feature>
<dbReference type="PANTHER" id="PTHR10848:SF0">
    <property type="entry name" value="MEIOTIC RECOMBINATION PROTEIN SPO11"/>
    <property type="match status" value="1"/>
</dbReference>
<keyword evidence="5" id="KW-0479">Metal-binding</keyword>
<evidence type="ECO:0000256" key="3">
    <source>
        <dbReference type="ARBA" id="ARBA00006559"/>
    </source>
</evidence>
<dbReference type="AlphaFoldDB" id="A0A8H4W6C5"/>
<dbReference type="SUPFAM" id="SSF56726">
    <property type="entry name" value="DNA topoisomerase IV, alpha subunit"/>
    <property type="match status" value="1"/>
</dbReference>